<protein>
    <submittedName>
        <fullName evidence="5">DNA mismatch repair protein MutT</fullName>
    </submittedName>
</protein>
<evidence type="ECO:0000256" key="3">
    <source>
        <dbReference type="RuleBase" id="RU003476"/>
    </source>
</evidence>
<comment type="similarity">
    <text evidence="3">Belongs to the Nudix hydrolase family.</text>
</comment>
<organism evidence="5 6">
    <name type="scientific">Caldinitratiruptor microaerophilus</name>
    <dbReference type="NCBI Taxonomy" id="671077"/>
    <lineage>
        <taxon>Bacteria</taxon>
        <taxon>Bacillati</taxon>
        <taxon>Bacillota</taxon>
        <taxon>Clostridia</taxon>
        <taxon>Eubacteriales</taxon>
        <taxon>Symbiobacteriaceae</taxon>
        <taxon>Caldinitratiruptor</taxon>
    </lineage>
</organism>
<name>A0AA35G9B4_9FIRM</name>
<evidence type="ECO:0000313" key="5">
    <source>
        <dbReference type="EMBL" id="BDG61278.1"/>
    </source>
</evidence>
<proteinExistence type="inferred from homology"/>
<sequence length="149" mass="17028">MERFLMAAAVIRDGDRVVLVQNRWAIGTFWSLPGGRIEPGEAAVDAVVREVREETGLQVRPGDLAYVLETFNRELNYQFLYLVFPAQVEGGALRAPEADEFTVDARWVPVDEIPRYMTWPVYRDTLLQYLGGDGRRYRLNRDAGLKPPQ</sequence>
<comment type="cofactor">
    <cofactor evidence="1">
        <name>Mg(2+)</name>
        <dbReference type="ChEBI" id="CHEBI:18420"/>
    </cofactor>
</comment>
<dbReference type="Gene3D" id="3.90.79.10">
    <property type="entry name" value="Nucleoside Triphosphate Pyrophosphohydrolase"/>
    <property type="match status" value="1"/>
</dbReference>
<dbReference type="PANTHER" id="PTHR43046">
    <property type="entry name" value="GDP-MANNOSE MANNOSYL HYDROLASE"/>
    <property type="match status" value="1"/>
</dbReference>
<keyword evidence="6" id="KW-1185">Reference proteome</keyword>
<dbReference type="Proteomes" id="UP001163687">
    <property type="component" value="Chromosome"/>
</dbReference>
<accession>A0AA35G9B4</accession>
<dbReference type="EMBL" id="AP025628">
    <property type="protein sequence ID" value="BDG61278.1"/>
    <property type="molecule type" value="Genomic_DNA"/>
</dbReference>
<dbReference type="KEGG" id="cmic:caldi_23680"/>
<reference evidence="5" key="1">
    <citation type="submission" date="2022-03" db="EMBL/GenBank/DDBJ databases">
        <title>Complete genome sequence of Caldinitratiruptor microaerophilus.</title>
        <authorList>
            <person name="Mukaiyama R."/>
            <person name="Nishiyama T."/>
            <person name="Ueda K."/>
        </authorList>
    </citation>
    <scope>NUCLEOTIDE SEQUENCE</scope>
    <source>
        <strain evidence="5">JCM 16183</strain>
    </source>
</reference>
<dbReference type="PROSITE" id="PS51462">
    <property type="entry name" value="NUDIX"/>
    <property type="match status" value="1"/>
</dbReference>
<evidence type="ECO:0000313" key="6">
    <source>
        <dbReference type="Proteomes" id="UP001163687"/>
    </source>
</evidence>
<dbReference type="InterPro" id="IPR000086">
    <property type="entry name" value="NUDIX_hydrolase_dom"/>
</dbReference>
<dbReference type="Pfam" id="PF00293">
    <property type="entry name" value="NUDIX"/>
    <property type="match status" value="1"/>
</dbReference>
<feature type="domain" description="Nudix hydrolase" evidence="4">
    <location>
        <begin position="1"/>
        <end position="130"/>
    </location>
</feature>
<dbReference type="PRINTS" id="PR00502">
    <property type="entry name" value="NUDIXFAMILY"/>
</dbReference>
<evidence type="ECO:0000256" key="1">
    <source>
        <dbReference type="ARBA" id="ARBA00001946"/>
    </source>
</evidence>
<dbReference type="InterPro" id="IPR020476">
    <property type="entry name" value="Nudix_hydrolase"/>
</dbReference>
<dbReference type="SUPFAM" id="SSF55811">
    <property type="entry name" value="Nudix"/>
    <property type="match status" value="1"/>
</dbReference>
<dbReference type="InterPro" id="IPR015797">
    <property type="entry name" value="NUDIX_hydrolase-like_dom_sf"/>
</dbReference>
<dbReference type="PROSITE" id="PS00893">
    <property type="entry name" value="NUDIX_BOX"/>
    <property type="match status" value="1"/>
</dbReference>
<keyword evidence="2 3" id="KW-0378">Hydrolase</keyword>
<dbReference type="PANTHER" id="PTHR43046:SF14">
    <property type="entry name" value="MUTT_NUDIX FAMILY PROTEIN"/>
    <property type="match status" value="1"/>
</dbReference>
<dbReference type="InterPro" id="IPR020084">
    <property type="entry name" value="NUDIX_hydrolase_CS"/>
</dbReference>
<dbReference type="AlphaFoldDB" id="A0AA35G9B4"/>
<dbReference type="RefSeq" id="WP_264841937.1">
    <property type="nucleotide sequence ID" value="NZ_AP025628.1"/>
</dbReference>
<dbReference type="GO" id="GO:0016787">
    <property type="term" value="F:hydrolase activity"/>
    <property type="evidence" value="ECO:0007669"/>
    <property type="project" value="UniProtKB-KW"/>
</dbReference>
<evidence type="ECO:0000259" key="4">
    <source>
        <dbReference type="PROSITE" id="PS51462"/>
    </source>
</evidence>
<evidence type="ECO:0000256" key="2">
    <source>
        <dbReference type="ARBA" id="ARBA00022801"/>
    </source>
</evidence>
<gene>
    <name evidence="5" type="ORF">caldi_23680</name>
</gene>